<organism evidence="1">
    <name type="scientific">Marseillevirus sp</name>
    <dbReference type="NCBI Taxonomy" id="2809551"/>
    <lineage>
        <taxon>Viruses</taxon>
        <taxon>Varidnaviria</taxon>
        <taxon>Bamfordvirae</taxon>
        <taxon>Nucleocytoviricota</taxon>
        <taxon>Megaviricetes</taxon>
        <taxon>Pimascovirales</taxon>
        <taxon>Pimascovirales incertae sedis</taxon>
        <taxon>Marseilleviridae</taxon>
        <taxon>Marseillevirus</taxon>
    </lineage>
</organism>
<accession>A0AA96EQA7</accession>
<evidence type="ECO:0000313" key="1">
    <source>
        <dbReference type="EMBL" id="WNL50388.1"/>
    </source>
</evidence>
<gene>
    <name evidence="1" type="ORF">MarDSR_349</name>
</gene>
<protein>
    <submittedName>
        <fullName evidence="1">Uncharacterized protein</fullName>
    </submittedName>
</protein>
<proteinExistence type="predicted"/>
<reference evidence="1" key="1">
    <citation type="submission" date="2023-07" db="EMBL/GenBank/DDBJ databases">
        <authorList>
            <person name="Xia Y."/>
        </authorList>
    </citation>
    <scope>NUCLEOTIDE SEQUENCE</scope>
    <source>
        <strain evidence="1">E</strain>
    </source>
</reference>
<sequence length="150" mass="17014">MESYNKILSELKFLSKLKKGEKIMVKSMTVQPSDFFSGVYRTFVGETREATLNFVFDLWDEATKLICSSEVSNEQCKILAENLQESKKGIFSLLATYESDRHFCSRLESLVSTTELHIKEKIPQFSLALTKENAGLARTLQAQEAALKSM</sequence>
<dbReference type="EMBL" id="OR343189">
    <property type="protein sequence ID" value="WNL50388.1"/>
    <property type="molecule type" value="Genomic_DNA"/>
</dbReference>
<name>A0AA96EQA7_9VIRU</name>